<feature type="chain" id="PRO_5046297051" description="Glycosyl hydrolase" evidence="2">
    <location>
        <begin position="23"/>
        <end position="373"/>
    </location>
</feature>
<keyword evidence="2" id="KW-0732">Signal</keyword>
<keyword evidence="1" id="KW-0378">Hydrolase</keyword>
<dbReference type="Pfam" id="PF07470">
    <property type="entry name" value="Glyco_hydro_88"/>
    <property type="match status" value="1"/>
</dbReference>
<dbReference type="InterPro" id="IPR012341">
    <property type="entry name" value="6hp_glycosidase-like_sf"/>
</dbReference>
<gene>
    <name evidence="3" type="ORF">GCM10023231_42710</name>
</gene>
<name>A0ABP9CGP0_9SPHI</name>
<feature type="signal peptide" evidence="2">
    <location>
        <begin position="1"/>
        <end position="22"/>
    </location>
</feature>
<dbReference type="InterPro" id="IPR052043">
    <property type="entry name" value="PolySaccharide_Degr_Enz"/>
</dbReference>
<proteinExistence type="predicted"/>
<accession>A0ABP9CGP0</accession>
<evidence type="ECO:0000256" key="1">
    <source>
        <dbReference type="ARBA" id="ARBA00022801"/>
    </source>
</evidence>
<comment type="caution">
    <text evidence="3">The sequence shown here is derived from an EMBL/GenBank/DDBJ whole genome shotgun (WGS) entry which is preliminary data.</text>
</comment>
<dbReference type="Proteomes" id="UP001501411">
    <property type="component" value="Unassembled WGS sequence"/>
</dbReference>
<dbReference type="SUPFAM" id="SSF48208">
    <property type="entry name" value="Six-hairpin glycosidases"/>
    <property type="match status" value="1"/>
</dbReference>
<dbReference type="PANTHER" id="PTHR33886:SF8">
    <property type="entry name" value="UNSATURATED RHAMNOGALACTURONAN HYDROLASE (EUROFUNG)"/>
    <property type="match status" value="1"/>
</dbReference>
<evidence type="ECO:0000313" key="3">
    <source>
        <dbReference type="EMBL" id="GAA4808891.1"/>
    </source>
</evidence>
<sequence>MIVMFKKIVVWLLFLPFQHLFAQTNLLTDFPNGYTPQEVGKKIAYRFIDAKHALHAGKWISYPETFYWNGALKFATLTKDQELLKQLQNRFEPLFTTEKALLPIKNHVDLNMFGSLPLELYQITKEKRYLELGLPYADSQWEVPQNAKPEQKEWADKGYSWQTRLWIDDMYMIPIVQTQAYTVTGDIKYIDRVAREMVLYLDELQRPNGLFYHAPDVPYYWGRGNGWMAAGMTELLRCLPEDHKDRPRILKGYLTMMKSLKKYQAASGMWNQLINESDCWPETSGSAMFAYAMITGVKHGWLNAKQYGPFARKAWLAMVKYVNEAGAVSEVCVGTNKKNDKQYYYDRPRHVGDYHGQAPYLWCVAALLENVTK</sequence>
<keyword evidence="4" id="KW-1185">Reference proteome</keyword>
<dbReference type="Gene3D" id="1.50.10.10">
    <property type="match status" value="1"/>
</dbReference>
<organism evidence="3 4">
    <name type="scientific">Olivibacter ginsenosidimutans</name>
    <dbReference type="NCBI Taxonomy" id="1176537"/>
    <lineage>
        <taxon>Bacteria</taxon>
        <taxon>Pseudomonadati</taxon>
        <taxon>Bacteroidota</taxon>
        <taxon>Sphingobacteriia</taxon>
        <taxon>Sphingobacteriales</taxon>
        <taxon>Sphingobacteriaceae</taxon>
        <taxon>Olivibacter</taxon>
    </lineage>
</organism>
<dbReference type="InterPro" id="IPR010905">
    <property type="entry name" value="Glyco_hydro_88"/>
</dbReference>
<reference evidence="4" key="1">
    <citation type="journal article" date="2019" name="Int. J. Syst. Evol. Microbiol.">
        <title>The Global Catalogue of Microorganisms (GCM) 10K type strain sequencing project: providing services to taxonomists for standard genome sequencing and annotation.</title>
        <authorList>
            <consortium name="The Broad Institute Genomics Platform"/>
            <consortium name="The Broad Institute Genome Sequencing Center for Infectious Disease"/>
            <person name="Wu L."/>
            <person name="Ma J."/>
        </authorList>
    </citation>
    <scope>NUCLEOTIDE SEQUENCE [LARGE SCALE GENOMIC DNA]</scope>
    <source>
        <strain evidence="4">JCM 18200</strain>
    </source>
</reference>
<dbReference type="EMBL" id="BAABIQ010000044">
    <property type="protein sequence ID" value="GAA4808891.1"/>
    <property type="molecule type" value="Genomic_DNA"/>
</dbReference>
<dbReference type="InterPro" id="IPR008928">
    <property type="entry name" value="6-hairpin_glycosidase_sf"/>
</dbReference>
<evidence type="ECO:0000313" key="4">
    <source>
        <dbReference type="Proteomes" id="UP001501411"/>
    </source>
</evidence>
<dbReference type="PANTHER" id="PTHR33886">
    <property type="entry name" value="UNSATURATED RHAMNOGALACTURONAN HYDROLASE (EUROFUNG)"/>
    <property type="match status" value="1"/>
</dbReference>
<evidence type="ECO:0000256" key="2">
    <source>
        <dbReference type="SAM" id="SignalP"/>
    </source>
</evidence>
<protein>
    <recommendedName>
        <fullName evidence="5">Glycosyl hydrolase</fullName>
    </recommendedName>
</protein>
<evidence type="ECO:0008006" key="5">
    <source>
        <dbReference type="Google" id="ProtNLM"/>
    </source>
</evidence>